<comment type="caution">
    <text evidence="9">The sequence shown here is derived from an EMBL/GenBank/DDBJ whole genome shotgun (WGS) entry which is preliminary data.</text>
</comment>
<evidence type="ECO:0000256" key="7">
    <source>
        <dbReference type="SAM" id="Phobius"/>
    </source>
</evidence>
<accession>A0A419W3G2</accession>
<evidence type="ECO:0000256" key="5">
    <source>
        <dbReference type="ARBA" id="ARBA00022989"/>
    </source>
</evidence>
<evidence type="ECO:0000256" key="6">
    <source>
        <dbReference type="ARBA" id="ARBA00023136"/>
    </source>
</evidence>
<dbReference type="CDD" id="cd17503">
    <property type="entry name" value="MFS_LmrB_MDR_like"/>
    <property type="match status" value="1"/>
</dbReference>
<evidence type="ECO:0000313" key="10">
    <source>
        <dbReference type="Proteomes" id="UP000283387"/>
    </source>
</evidence>
<dbReference type="GO" id="GO:0005886">
    <property type="term" value="C:plasma membrane"/>
    <property type="evidence" value="ECO:0007669"/>
    <property type="project" value="UniProtKB-SubCell"/>
</dbReference>
<dbReference type="PANTHER" id="PTHR42718:SF46">
    <property type="entry name" value="BLR6921 PROTEIN"/>
    <property type="match status" value="1"/>
</dbReference>
<protein>
    <submittedName>
        <fullName evidence="9">EmrB/QacA subfamily drug resistance transporter</fullName>
    </submittedName>
</protein>
<dbReference type="Gene3D" id="1.20.1720.10">
    <property type="entry name" value="Multidrug resistance protein D"/>
    <property type="match status" value="1"/>
</dbReference>
<feature type="transmembrane region" description="Helical" evidence="7">
    <location>
        <begin position="133"/>
        <end position="154"/>
    </location>
</feature>
<feature type="transmembrane region" description="Helical" evidence="7">
    <location>
        <begin position="430"/>
        <end position="451"/>
    </location>
</feature>
<proteinExistence type="predicted"/>
<feature type="transmembrane region" description="Helical" evidence="7">
    <location>
        <begin position="74"/>
        <end position="93"/>
    </location>
</feature>
<evidence type="ECO:0000256" key="4">
    <source>
        <dbReference type="ARBA" id="ARBA00022692"/>
    </source>
</evidence>
<feature type="domain" description="Major facilitator superfamily (MFS) profile" evidence="8">
    <location>
        <begin position="8"/>
        <end position="455"/>
    </location>
</feature>
<reference evidence="9 10" key="1">
    <citation type="submission" date="2018-09" db="EMBL/GenBank/DDBJ databases">
        <title>Genomic Encyclopedia of Archaeal and Bacterial Type Strains, Phase II (KMG-II): from individual species to whole genera.</title>
        <authorList>
            <person name="Goeker M."/>
        </authorList>
    </citation>
    <scope>NUCLEOTIDE SEQUENCE [LARGE SCALE GENOMIC DNA]</scope>
    <source>
        <strain evidence="9 10">DSM 27148</strain>
    </source>
</reference>
<evidence type="ECO:0000313" key="9">
    <source>
        <dbReference type="EMBL" id="RKD89840.1"/>
    </source>
</evidence>
<keyword evidence="4 7" id="KW-0812">Transmembrane</keyword>
<dbReference type="PANTHER" id="PTHR42718">
    <property type="entry name" value="MAJOR FACILITATOR SUPERFAMILY MULTIDRUG TRANSPORTER MFSC"/>
    <property type="match status" value="1"/>
</dbReference>
<keyword evidence="5 7" id="KW-1133">Transmembrane helix</keyword>
<feature type="transmembrane region" description="Helical" evidence="7">
    <location>
        <begin position="223"/>
        <end position="241"/>
    </location>
</feature>
<dbReference type="SUPFAM" id="SSF103473">
    <property type="entry name" value="MFS general substrate transporter"/>
    <property type="match status" value="1"/>
</dbReference>
<dbReference type="GO" id="GO:0022857">
    <property type="term" value="F:transmembrane transporter activity"/>
    <property type="evidence" value="ECO:0007669"/>
    <property type="project" value="InterPro"/>
</dbReference>
<evidence type="ECO:0000256" key="1">
    <source>
        <dbReference type="ARBA" id="ARBA00004651"/>
    </source>
</evidence>
<feature type="transmembrane region" description="Helical" evidence="7">
    <location>
        <begin position="160"/>
        <end position="181"/>
    </location>
</feature>
<dbReference type="OrthoDB" id="9807274at2"/>
<comment type="subcellular location">
    <subcellularLocation>
        <location evidence="1">Cell membrane</location>
        <topology evidence="1">Multi-pass membrane protein</topology>
    </subcellularLocation>
</comment>
<dbReference type="AlphaFoldDB" id="A0A419W3G2"/>
<dbReference type="Pfam" id="PF07690">
    <property type="entry name" value="MFS_1"/>
    <property type="match status" value="1"/>
</dbReference>
<feature type="transmembrane region" description="Helical" evidence="7">
    <location>
        <begin position="324"/>
        <end position="345"/>
    </location>
</feature>
<organism evidence="9 10">
    <name type="scientific">Mangrovibacterium diazotrophicum</name>
    <dbReference type="NCBI Taxonomy" id="1261403"/>
    <lineage>
        <taxon>Bacteria</taxon>
        <taxon>Pseudomonadati</taxon>
        <taxon>Bacteroidota</taxon>
        <taxon>Bacteroidia</taxon>
        <taxon>Marinilabiliales</taxon>
        <taxon>Prolixibacteraceae</taxon>
        <taxon>Mangrovibacterium</taxon>
    </lineage>
</organism>
<dbReference type="Gene3D" id="1.20.1250.20">
    <property type="entry name" value="MFS general substrate transporter like domains"/>
    <property type="match status" value="1"/>
</dbReference>
<feature type="transmembrane region" description="Helical" evidence="7">
    <location>
        <begin position="398"/>
        <end position="418"/>
    </location>
</feature>
<feature type="transmembrane region" description="Helical" evidence="7">
    <location>
        <begin position="193"/>
        <end position="211"/>
    </location>
</feature>
<dbReference type="EMBL" id="RAPN01000001">
    <property type="protein sequence ID" value="RKD89840.1"/>
    <property type="molecule type" value="Genomic_DNA"/>
</dbReference>
<keyword evidence="10" id="KW-1185">Reference proteome</keyword>
<dbReference type="NCBIfam" id="TIGR00711">
    <property type="entry name" value="efflux_EmrB"/>
    <property type="match status" value="1"/>
</dbReference>
<feature type="transmembrane region" description="Helical" evidence="7">
    <location>
        <begin position="261"/>
        <end position="278"/>
    </location>
</feature>
<keyword evidence="2" id="KW-0813">Transport</keyword>
<feature type="transmembrane region" description="Helical" evidence="7">
    <location>
        <begin position="351"/>
        <end position="377"/>
    </location>
</feature>
<dbReference type="PROSITE" id="PS50850">
    <property type="entry name" value="MFS"/>
    <property type="match status" value="1"/>
</dbReference>
<keyword evidence="6 7" id="KW-0472">Membrane</keyword>
<feature type="transmembrane region" description="Helical" evidence="7">
    <location>
        <begin position="39"/>
        <end position="62"/>
    </location>
</feature>
<dbReference type="InterPro" id="IPR011701">
    <property type="entry name" value="MFS"/>
</dbReference>
<dbReference type="InterPro" id="IPR020846">
    <property type="entry name" value="MFS_dom"/>
</dbReference>
<feature type="transmembrane region" description="Helical" evidence="7">
    <location>
        <begin position="99"/>
        <end position="121"/>
    </location>
</feature>
<dbReference type="InterPro" id="IPR036259">
    <property type="entry name" value="MFS_trans_sf"/>
</dbReference>
<evidence type="ECO:0000256" key="3">
    <source>
        <dbReference type="ARBA" id="ARBA00022475"/>
    </source>
</evidence>
<sequence length="465" mass="50545">MKRLSLIISLIVGGTFLMQTIDGTAITTAIPQMAEDFGVSTASMSMGITAYVIMVAIFIPVSGWVADRFGVKKVFSAAIVGFVLSSVLCGFSNSFPTFIASRVLQGIAGALMVPVGQLAVLSHTDKKDLVTAIALITWPGLIGPILGPFIGGYFTTYQSWHWIFFINIPLGAIALLLAFKYIPSRTETNQRKLDWKGFLLSSLGLLSLILVFELTAEELTGKLTILALFLLSAVLIGLSVWRSINIDSPLIDFSVVKIKTFRVNILSGGLIRIVMNTAPYLLPLFFQLGFGLNAFDAGLLYMASMTGNLAMKPATIWITRKFNFRVVLIVNGILLALAVFLQSYLQPETPYLILIPLLFFSGMTRSMQFSSLNTLAFADVPKASMSHANTLANTMQQISIAIGVATGAILLHLAASFHNTASGHYAVVDFQLALKITAIMALISVVEYFSINKYDGLNVRNKEKN</sequence>
<evidence type="ECO:0000256" key="2">
    <source>
        <dbReference type="ARBA" id="ARBA00022448"/>
    </source>
</evidence>
<evidence type="ECO:0000259" key="8">
    <source>
        <dbReference type="PROSITE" id="PS50850"/>
    </source>
</evidence>
<gene>
    <name evidence="9" type="ORF">BC643_0173</name>
</gene>
<dbReference type="InterPro" id="IPR004638">
    <property type="entry name" value="EmrB-like"/>
</dbReference>
<dbReference type="Proteomes" id="UP000283387">
    <property type="component" value="Unassembled WGS sequence"/>
</dbReference>
<dbReference type="RefSeq" id="WP_120271288.1">
    <property type="nucleotide sequence ID" value="NZ_RAPN01000001.1"/>
</dbReference>
<keyword evidence="3" id="KW-1003">Cell membrane</keyword>
<name>A0A419W3G2_9BACT</name>